<feature type="region of interest" description="Disordered" evidence="1">
    <location>
        <begin position="1"/>
        <end position="23"/>
    </location>
</feature>
<keyword evidence="3" id="KW-1185">Reference proteome</keyword>
<feature type="region of interest" description="Disordered" evidence="1">
    <location>
        <begin position="47"/>
        <end position="79"/>
    </location>
</feature>
<feature type="compositionally biased region" description="Basic residues" evidence="1">
    <location>
        <begin position="70"/>
        <end position="79"/>
    </location>
</feature>
<gene>
    <name evidence="2" type="ORF">Q4481_04625</name>
</gene>
<evidence type="ECO:0000313" key="2">
    <source>
        <dbReference type="EMBL" id="MDO6963229.1"/>
    </source>
</evidence>
<organism evidence="2 3">
    <name type="scientific">Rhizobium alvei</name>
    <dbReference type="NCBI Taxonomy" id="1132659"/>
    <lineage>
        <taxon>Bacteria</taxon>
        <taxon>Pseudomonadati</taxon>
        <taxon>Pseudomonadota</taxon>
        <taxon>Alphaproteobacteria</taxon>
        <taxon>Hyphomicrobiales</taxon>
        <taxon>Rhizobiaceae</taxon>
        <taxon>Rhizobium/Agrobacterium group</taxon>
        <taxon>Rhizobium</taxon>
    </lineage>
</organism>
<feature type="compositionally biased region" description="Polar residues" evidence="1">
    <location>
        <begin position="1"/>
        <end position="15"/>
    </location>
</feature>
<feature type="compositionally biased region" description="Low complexity" evidence="1">
    <location>
        <begin position="57"/>
        <end position="69"/>
    </location>
</feature>
<sequence>MKATTNMPARLSSQDKAALTDRTAREIVEREAITRNRKTERLRALREARPPEPEAIVTPAPKKAVAKTAKTSKKSPSKS</sequence>
<accession>A0ABT8YHQ5</accession>
<reference evidence="2" key="1">
    <citation type="journal article" date="2015" name="Int. J. Syst. Evol. Microbiol.">
        <title>Rhizobium alvei sp. nov., isolated from a freshwater river.</title>
        <authorList>
            <person name="Sheu S.Y."/>
            <person name="Huang H.W."/>
            <person name="Young C.C."/>
            <person name="Chen W.M."/>
        </authorList>
    </citation>
    <scope>NUCLEOTIDE SEQUENCE</scope>
    <source>
        <strain evidence="2">TNR-22</strain>
    </source>
</reference>
<protein>
    <recommendedName>
        <fullName evidence="4">Transcriptional regulator</fullName>
    </recommendedName>
</protein>
<dbReference type="Proteomes" id="UP001174932">
    <property type="component" value="Unassembled WGS sequence"/>
</dbReference>
<dbReference type="EMBL" id="JAUOZU010000004">
    <property type="protein sequence ID" value="MDO6963229.1"/>
    <property type="molecule type" value="Genomic_DNA"/>
</dbReference>
<evidence type="ECO:0008006" key="4">
    <source>
        <dbReference type="Google" id="ProtNLM"/>
    </source>
</evidence>
<evidence type="ECO:0000313" key="3">
    <source>
        <dbReference type="Proteomes" id="UP001174932"/>
    </source>
</evidence>
<comment type="caution">
    <text evidence="2">The sequence shown here is derived from an EMBL/GenBank/DDBJ whole genome shotgun (WGS) entry which is preliminary data.</text>
</comment>
<proteinExistence type="predicted"/>
<name>A0ABT8YHQ5_9HYPH</name>
<dbReference type="RefSeq" id="WP_304375138.1">
    <property type="nucleotide sequence ID" value="NZ_JAUOZU010000004.1"/>
</dbReference>
<evidence type="ECO:0000256" key="1">
    <source>
        <dbReference type="SAM" id="MobiDB-lite"/>
    </source>
</evidence>
<reference evidence="2" key="2">
    <citation type="submission" date="2023-07" db="EMBL/GenBank/DDBJ databases">
        <authorList>
            <person name="Shen H."/>
        </authorList>
    </citation>
    <scope>NUCLEOTIDE SEQUENCE</scope>
    <source>
        <strain evidence="2">TNR-22</strain>
    </source>
</reference>